<accession>A0A9E4T804</accession>
<sequence>MSNLTQLTFEGDNGEAYFSFDGKQLIYQSNRGGFECDKIWTMNIDGSNKTMVSPGHGAHTCAFFQPGEQQIVFASTSHLQGSCPKKPDLPSHIRYAWPLHPYDIYRANADGSGLTALTDNPKYDAEPIVSADGKWIVFGSQREGDFDIYRMDVDGDNVQRLTDTEGYDGGPWISPDSTKIVWRAWHPTSAAEKAQWQENMKQDYVQSTPLDIWVMNADGSNKIRLTDNGATNWAPSWHPDGKRIVFSSNMDDWRDDYKTYGHNFELYLINSDGSGLERITYNKIFDSFPMFSPNGKKIVFGSNRNPDKPRATDIFIADWSE</sequence>
<dbReference type="PANTHER" id="PTHR36842">
    <property type="entry name" value="PROTEIN TOLB HOMOLOG"/>
    <property type="match status" value="1"/>
</dbReference>
<name>A0A9E4T804_9GAMM</name>
<dbReference type="AlphaFoldDB" id="A0A9E4T804"/>
<dbReference type="PANTHER" id="PTHR36842:SF1">
    <property type="entry name" value="PROTEIN TOLB"/>
    <property type="match status" value="1"/>
</dbReference>
<evidence type="ECO:0008006" key="4">
    <source>
        <dbReference type="Google" id="ProtNLM"/>
    </source>
</evidence>
<evidence type="ECO:0000313" key="2">
    <source>
        <dbReference type="EMBL" id="MCG7948454.1"/>
    </source>
</evidence>
<dbReference type="EMBL" id="JAEPCM010000702">
    <property type="protein sequence ID" value="MCG7948454.1"/>
    <property type="molecule type" value="Genomic_DNA"/>
</dbReference>
<reference evidence="2" key="1">
    <citation type="journal article" date="2021" name="Proc. Natl. Acad. Sci. U.S.A.">
        <title>Global biogeography of chemosynthetic symbionts reveals both localized and globally distributed symbiont groups. .</title>
        <authorList>
            <person name="Osvatic J.T."/>
            <person name="Wilkins L.G.E."/>
            <person name="Leibrecht L."/>
            <person name="Leray M."/>
            <person name="Zauner S."/>
            <person name="Polzin J."/>
            <person name="Camacho Y."/>
            <person name="Gros O."/>
            <person name="van Gils J.A."/>
            <person name="Eisen J.A."/>
            <person name="Petersen J.M."/>
            <person name="Yuen B."/>
        </authorList>
    </citation>
    <scope>NUCLEOTIDE SEQUENCE</scope>
    <source>
        <strain evidence="2">MAGclacostrist064TRANS</strain>
    </source>
</reference>
<proteinExistence type="inferred from homology"/>
<evidence type="ECO:0000313" key="3">
    <source>
        <dbReference type="Proteomes" id="UP000886667"/>
    </source>
</evidence>
<protein>
    <recommendedName>
        <fullName evidence="4">TolB protein</fullName>
    </recommendedName>
</protein>
<dbReference type="Gene3D" id="2.120.10.30">
    <property type="entry name" value="TolB, C-terminal domain"/>
    <property type="match status" value="3"/>
</dbReference>
<dbReference type="SUPFAM" id="SSF82171">
    <property type="entry name" value="DPP6 N-terminal domain-like"/>
    <property type="match status" value="1"/>
</dbReference>
<dbReference type="InterPro" id="IPR011042">
    <property type="entry name" value="6-blade_b-propeller_TolB-like"/>
</dbReference>
<dbReference type="Proteomes" id="UP000886667">
    <property type="component" value="Unassembled WGS sequence"/>
</dbReference>
<comment type="similarity">
    <text evidence="1">Belongs to the TolB family.</text>
</comment>
<organism evidence="2 3">
    <name type="scientific">Candidatus Thiodiazotropha taylori</name>
    <dbReference type="NCBI Taxonomy" id="2792791"/>
    <lineage>
        <taxon>Bacteria</taxon>
        <taxon>Pseudomonadati</taxon>
        <taxon>Pseudomonadota</taxon>
        <taxon>Gammaproteobacteria</taxon>
        <taxon>Chromatiales</taxon>
        <taxon>Sedimenticolaceae</taxon>
        <taxon>Candidatus Thiodiazotropha</taxon>
    </lineage>
</organism>
<evidence type="ECO:0000256" key="1">
    <source>
        <dbReference type="ARBA" id="ARBA00009820"/>
    </source>
</evidence>
<gene>
    <name evidence="2" type="ORF">JAZ07_19100</name>
</gene>
<dbReference type="Pfam" id="PF07676">
    <property type="entry name" value="PD40"/>
    <property type="match status" value="5"/>
</dbReference>
<comment type="caution">
    <text evidence="2">The sequence shown here is derived from an EMBL/GenBank/DDBJ whole genome shotgun (WGS) entry which is preliminary data.</text>
</comment>
<dbReference type="InterPro" id="IPR011659">
    <property type="entry name" value="WD40"/>
</dbReference>